<dbReference type="EMBL" id="LR796614">
    <property type="protein sequence ID" value="CAB4154757.1"/>
    <property type="molecule type" value="Genomic_DNA"/>
</dbReference>
<evidence type="ECO:0000313" key="1">
    <source>
        <dbReference type="EMBL" id="CAB4154757.1"/>
    </source>
</evidence>
<proteinExistence type="predicted"/>
<reference evidence="1" key="1">
    <citation type="submission" date="2020-04" db="EMBL/GenBank/DDBJ databases">
        <authorList>
            <person name="Chiriac C."/>
            <person name="Salcher M."/>
            <person name="Ghai R."/>
            <person name="Kavagutti S V."/>
        </authorList>
    </citation>
    <scope>NUCLEOTIDE SEQUENCE</scope>
</reference>
<name>A0A6J5N7L7_9CAUD</name>
<protein>
    <submittedName>
        <fullName evidence="1">Uncharacterized protein</fullName>
    </submittedName>
</protein>
<gene>
    <name evidence="1" type="ORF">UFOVP654_26</name>
</gene>
<organism evidence="1">
    <name type="scientific">uncultured Caudovirales phage</name>
    <dbReference type="NCBI Taxonomy" id="2100421"/>
    <lineage>
        <taxon>Viruses</taxon>
        <taxon>Duplodnaviria</taxon>
        <taxon>Heunggongvirae</taxon>
        <taxon>Uroviricota</taxon>
        <taxon>Caudoviricetes</taxon>
        <taxon>Peduoviridae</taxon>
        <taxon>Maltschvirus</taxon>
        <taxon>Maltschvirus maltsch</taxon>
    </lineage>
</organism>
<sequence length="158" mass="16032">MANTQSMATSFLGELMTATHNFGASPIRAASTADTFKAALFLASATINAATTAYSTTGEVTGTGYTAGGVTVTNATAPTSTNSSATAGVGYWTPSASFVYTTVTLSTAFDCVLVYNSTQSNKAVSVHTFGSQTITAGTFTLTMPSNTTTTALLRLATT</sequence>
<accession>A0A6J5N7L7</accession>